<keyword evidence="7" id="KW-1185">Reference proteome</keyword>
<dbReference type="Gene3D" id="2.60.120.10">
    <property type="entry name" value="Jelly Rolls"/>
    <property type="match status" value="1"/>
</dbReference>
<dbReference type="SUPFAM" id="SSF46785">
    <property type="entry name" value="Winged helix' DNA-binding domain"/>
    <property type="match status" value="1"/>
</dbReference>
<evidence type="ECO:0000259" key="5">
    <source>
        <dbReference type="PROSITE" id="PS51063"/>
    </source>
</evidence>
<dbReference type="Pfam" id="PF13545">
    <property type="entry name" value="HTH_Crp_2"/>
    <property type="match status" value="1"/>
</dbReference>
<dbReference type="InterPro" id="IPR050397">
    <property type="entry name" value="Env_Response_Regulators"/>
</dbReference>
<dbReference type="PANTHER" id="PTHR24567">
    <property type="entry name" value="CRP FAMILY TRANSCRIPTIONAL REGULATORY PROTEIN"/>
    <property type="match status" value="1"/>
</dbReference>
<name>A0ABT5YLE1_9PROT</name>
<evidence type="ECO:0000259" key="4">
    <source>
        <dbReference type="PROSITE" id="PS50042"/>
    </source>
</evidence>
<feature type="domain" description="Cyclic nucleotide-binding" evidence="4">
    <location>
        <begin position="16"/>
        <end position="137"/>
    </location>
</feature>
<dbReference type="InterPro" id="IPR000595">
    <property type="entry name" value="cNMP-bd_dom"/>
</dbReference>
<evidence type="ECO:0000313" key="6">
    <source>
        <dbReference type="EMBL" id="MDF2095079.1"/>
    </source>
</evidence>
<dbReference type="PANTHER" id="PTHR24567:SF26">
    <property type="entry name" value="REGULATORY PROTEIN YEIL"/>
    <property type="match status" value="1"/>
</dbReference>
<organism evidence="6 7">
    <name type="scientific">Aquibaculum arenosum</name>
    <dbReference type="NCBI Taxonomy" id="3032591"/>
    <lineage>
        <taxon>Bacteria</taxon>
        <taxon>Pseudomonadati</taxon>
        <taxon>Pseudomonadota</taxon>
        <taxon>Alphaproteobacteria</taxon>
        <taxon>Rhodospirillales</taxon>
        <taxon>Rhodovibrionaceae</taxon>
        <taxon>Aquibaculum</taxon>
    </lineage>
</organism>
<dbReference type="SMART" id="SM00419">
    <property type="entry name" value="HTH_CRP"/>
    <property type="match status" value="1"/>
</dbReference>
<feature type="domain" description="HTH crp-type" evidence="5">
    <location>
        <begin position="151"/>
        <end position="220"/>
    </location>
</feature>
<evidence type="ECO:0000256" key="2">
    <source>
        <dbReference type="ARBA" id="ARBA00023125"/>
    </source>
</evidence>
<accession>A0ABT5YLE1</accession>
<dbReference type="InterPro" id="IPR012318">
    <property type="entry name" value="HTH_CRP"/>
</dbReference>
<dbReference type="InterPro" id="IPR036390">
    <property type="entry name" value="WH_DNA-bd_sf"/>
</dbReference>
<reference evidence="6 7" key="1">
    <citation type="submission" date="2023-03" db="EMBL/GenBank/DDBJ databases">
        <title>Fodinicurvata sp. CAU 1616 isolated from sea sendiment.</title>
        <authorList>
            <person name="Kim W."/>
        </authorList>
    </citation>
    <scope>NUCLEOTIDE SEQUENCE [LARGE SCALE GENOMIC DNA]</scope>
    <source>
        <strain evidence="6 7">CAU 1616</strain>
    </source>
</reference>
<dbReference type="SMART" id="SM00100">
    <property type="entry name" value="cNMP"/>
    <property type="match status" value="1"/>
</dbReference>
<keyword evidence="2" id="KW-0238">DNA-binding</keyword>
<dbReference type="NCBIfam" id="NF006901">
    <property type="entry name" value="PRK09392.1"/>
    <property type="match status" value="1"/>
</dbReference>
<evidence type="ECO:0000256" key="3">
    <source>
        <dbReference type="ARBA" id="ARBA00023163"/>
    </source>
</evidence>
<dbReference type="Gene3D" id="1.10.10.10">
    <property type="entry name" value="Winged helix-like DNA-binding domain superfamily/Winged helix DNA-binding domain"/>
    <property type="match status" value="1"/>
</dbReference>
<dbReference type="Pfam" id="PF00027">
    <property type="entry name" value="cNMP_binding"/>
    <property type="match status" value="1"/>
</dbReference>
<dbReference type="CDD" id="cd00038">
    <property type="entry name" value="CAP_ED"/>
    <property type="match status" value="1"/>
</dbReference>
<dbReference type="InterPro" id="IPR014710">
    <property type="entry name" value="RmlC-like_jellyroll"/>
</dbReference>
<dbReference type="SUPFAM" id="SSF51206">
    <property type="entry name" value="cAMP-binding domain-like"/>
    <property type="match status" value="1"/>
</dbReference>
<dbReference type="Proteomes" id="UP001215503">
    <property type="component" value="Unassembled WGS sequence"/>
</dbReference>
<evidence type="ECO:0000256" key="1">
    <source>
        <dbReference type="ARBA" id="ARBA00023015"/>
    </source>
</evidence>
<dbReference type="InterPro" id="IPR018490">
    <property type="entry name" value="cNMP-bd_dom_sf"/>
</dbReference>
<dbReference type="EMBL" id="JARHUD010000002">
    <property type="protein sequence ID" value="MDF2095079.1"/>
    <property type="molecule type" value="Genomic_DNA"/>
</dbReference>
<dbReference type="PROSITE" id="PS50042">
    <property type="entry name" value="CNMP_BINDING_3"/>
    <property type="match status" value="1"/>
</dbReference>
<comment type="caution">
    <text evidence="6">The sequence shown here is derived from an EMBL/GenBank/DDBJ whole genome shotgun (WGS) entry which is preliminary data.</text>
</comment>
<proteinExistence type="predicted"/>
<dbReference type="InterPro" id="IPR036388">
    <property type="entry name" value="WH-like_DNA-bd_sf"/>
</dbReference>
<dbReference type="PROSITE" id="PS51063">
    <property type="entry name" value="HTH_CRP_2"/>
    <property type="match status" value="1"/>
</dbReference>
<dbReference type="RefSeq" id="WP_275820157.1">
    <property type="nucleotide sequence ID" value="NZ_JARHUD010000002.1"/>
</dbReference>
<keyword evidence="3" id="KW-0804">Transcription</keyword>
<protein>
    <submittedName>
        <fullName evidence="6">Helix-turn-helix domain-containing protein</fullName>
    </submittedName>
</protein>
<gene>
    <name evidence="6" type="ORF">P2G67_03720</name>
</gene>
<sequence>MPLRESDIESLQQIPLFSGLGIPDLKALTAGALLQRFPARTRLFDSGAQPDFLHILLDGSVQLSATEADSEREVVIEIVTPPDCFILAAALTDTPYLMSATVQEPARLLLLPAAELRRNIAAHPELALTLLASLAGQFRRMVRQVKNLKLRTTVQRVGCFLLSLAEPGDESEMTVQLPYDKQVIASQLGMTRESLSRALATLRDLGVETQNDRILLKDPVALAAYCHPDRLIDGVEKELSVPR</sequence>
<keyword evidence="1" id="KW-0805">Transcription regulation</keyword>
<evidence type="ECO:0000313" key="7">
    <source>
        <dbReference type="Proteomes" id="UP001215503"/>
    </source>
</evidence>